<name>A0A380FDE8_STAGA</name>
<proteinExistence type="predicted"/>
<evidence type="ECO:0000256" key="7">
    <source>
        <dbReference type="ARBA" id="ARBA00022840"/>
    </source>
</evidence>
<evidence type="ECO:0000256" key="1">
    <source>
        <dbReference type="ARBA" id="ARBA00000198"/>
    </source>
</evidence>
<evidence type="ECO:0000256" key="2">
    <source>
        <dbReference type="ARBA" id="ARBA00005051"/>
    </source>
</evidence>
<evidence type="ECO:0000256" key="8">
    <source>
        <dbReference type="ARBA" id="ARBA00022909"/>
    </source>
</evidence>
<dbReference type="GO" id="GO:0005524">
    <property type="term" value="F:ATP binding"/>
    <property type="evidence" value="ECO:0007669"/>
    <property type="project" value="UniProtKB-KW"/>
</dbReference>
<evidence type="ECO:0000256" key="3">
    <source>
        <dbReference type="ARBA" id="ARBA00013253"/>
    </source>
</evidence>
<dbReference type="AlphaFoldDB" id="A0A380FDE8"/>
<sequence length="69" mass="7849">MNATNGITVTKVSPIYETEPVGYVEQPQFLNLCLEIQNFINCTSIIAKYVWKQNNNYIGLEKSIGDLEH</sequence>
<keyword evidence="6 10" id="KW-0418">Kinase</keyword>
<dbReference type="Gene3D" id="3.30.70.560">
    <property type="entry name" value="7,8-Dihydro-6-hydroxymethylpterin-pyrophosphokinase HPPK"/>
    <property type="match status" value="1"/>
</dbReference>
<protein>
    <recommendedName>
        <fullName evidence="3">2-amino-4-hydroxy-6-hydroxymethyldihydropteridine diphosphokinase</fullName>
        <ecNumber evidence="3">2.7.6.3</ecNumber>
    </recommendedName>
</protein>
<evidence type="ECO:0000259" key="9">
    <source>
        <dbReference type="Pfam" id="PF01288"/>
    </source>
</evidence>
<comment type="pathway">
    <text evidence="2">Cofactor biosynthesis; tetrahydrofolate biosynthesis; 2-amino-4-hydroxy-6-hydroxymethyl-7,8-dihydropteridine diphosphate from 7,8-dihydroneopterin triphosphate: step 4/4.</text>
</comment>
<comment type="catalytic activity">
    <reaction evidence="1">
        <text>6-hydroxymethyl-7,8-dihydropterin + ATP = (7,8-dihydropterin-6-yl)methyl diphosphate + AMP + H(+)</text>
        <dbReference type="Rhea" id="RHEA:11412"/>
        <dbReference type="ChEBI" id="CHEBI:15378"/>
        <dbReference type="ChEBI" id="CHEBI:30616"/>
        <dbReference type="ChEBI" id="CHEBI:44841"/>
        <dbReference type="ChEBI" id="CHEBI:72950"/>
        <dbReference type="ChEBI" id="CHEBI:456215"/>
        <dbReference type="EC" id="2.7.6.3"/>
    </reaction>
</comment>
<dbReference type="Pfam" id="PF01288">
    <property type="entry name" value="HPPK"/>
    <property type="match status" value="1"/>
</dbReference>
<keyword evidence="4" id="KW-0808">Transferase</keyword>
<accession>A0A380FDE8</accession>
<dbReference type="GO" id="GO:0016301">
    <property type="term" value="F:kinase activity"/>
    <property type="evidence" value="ECO:0007669"/>
    <property type="project" value="UniProtKB-KW"/>
</dbReference>
<keyword evidence="7" id="KW-0067">ATP-binding</keyword>
<evidence type="ECO:0000313" key="10">
    <source>
        <dbReference type="EMBL" id="SUM31493.1"/>
    </source>
</evidence>
<gene>
    <name evidence="10" type="primary">folK_1</name>
    <name evidence="10" type="ORF">NCTC12195_00910</name>
</gene>
<dbReference type="InterPro" id="IPR000550">
    <property type="entry name" value="Hppk"/>
</dbReference>
<dbReference type="GO" id="GO:0003848">
    <property type="term" value="F:2-amino-4-hydroxy-6-hydroxymethyldihydropteridine diphosphokinase activity"/>
    <property type="evidence" value="ECO:0007669"/>
    <property type="project" value="UniProtKB-EC"/>
</dbReference>
<evidence type="ECO:0000256" key="6">
    <source>
        <dbReference type="ARBA" id="ARBA00022777"/>
    </source>
</evidence>
<dbReference type="EMBL" id="UHDK01000001">
    <property type="protein sequence ID" value="SUM31493.1"/>
    <property type="molecule type" value="Genomic_DNA"/>
</dbReference>
<evidence type="ECO:0000256" key="5">
    <source>
        <dbReference type="ARBA" id="ARBA00022741"/>
    </source>
</evidence>
<dbReference type="EC" id="2.7.6.3" evidence="3"/>
<evidence type="ECO:0000256" key="4">
    <source>
        <dbReference type="ARBA" id="ARBA00022679"/>
    </source>
</evidence>
<feature type="domain" description="7,8-dihydro-6-hydroxymethylpterin-pyrophosphokinase" evidence="9">
    <location>
        <begin position="7"/>
        <end position="46"/>
    </location>
</feature>
<keyword evidence="5" id="KW-0547">Nucleotide-binding</keyword>
<dbReference type="Proteomes" id="UP000255277">
    <property type="component" value="Unassembled WGS sequence"/>
</dbReference>
<dbReference type="InterPro" id="IPR035907">
    <property type="entry name" value="Hppk_sf"/>
</dbReference>
<organism evidence="10 11">
    <name type="scientific">Staphylococcus gallinarum</name>
    <dbReference type="NCBI Taxonomy" id="1293"/>
    <lineage>
        <taxon>Bacteria</taxon>
        <taxon>Bacillati</taxon>
        <taxon>Bacillota</taxon>
        <taxon>Bacilli</taxon>
        <taxon>Bacillales</taxon>
        <taxon>Staphylococcaceae</taxon>
        <taxon>Staphylococcus</taxon>
    </lineage>
</organism>
<evidence type="ECO:0000313" key="11">
    <source>
        <dbReference type="Proteomes" id="UP000255277"/>
    </source>
</evidence>
<reference evidence="10 11" key="1">
    <citation type="submission" date="2018-06" db="EMBL/GenBank/DDBJ databases">
        <authorList>
            <consortium name="Pathogen Informatics"/>
            <person name="Doyle S."/>
        </authorList>
    </citation>
    <scope>NUCLEOTIDE SEQUENCE [LARGE SCALE GENOMIC DNA]</scope>
    <source>
        <strain evidence="10 11">NCTC12195</strain>
    </source>
</reference>
<dbReference type="SUPFAM" id="SSF55083">
    <property type="entry name" value="6-hydroxymethyl-7,8-dihydropterin pyrophosphokinase, HPPK"/>
    <property type="match status" value="1"/>
</dbReference>
<dbReference type="GO" id="GO:0046656">
    <property type="term" value="P:folic acid biosynthetic process"/>
    <property type="evidence" value="ECO:0007669"/>
    <property type="project" value="UniProtKB-KW"/>
</dbReference>
<keyword evidence="8" id="KW-0289">Folate biosynthesis</keyword>